<proteinExistence type="predicted"/>
<dbReference type="Pfam" id="PF13676">
    <property type="entry name" value="TIR_2"/>
    <property type="match status" value="1"/>
</dbReference>
<keyword evidence="4" id="KW-1185">Reference proteome</keyword>
<dbReference type="InterPro" id="IPR000157">
    <property type="entry name" value="TIR_dom"/>
</dbReference>
<dbReference type="AlphaFoldDB" id="A0A919MJG8"/>
<evidence type="ECO:0000313" key="4">
    <source>
        <dbReference type="Proteomes" id="UP000598174"/>
    </source>
</evidence>
<protein>
    <recommendedName>
        <fullName evidence="2">TIR domain-containing protein</fullName>
    </recommendedName>
</protein>
<evidence type="ECO:0000313" key="3">
    <source>
        <dbReference type="EMBL" id="GIE10142.1"/>
    </source>
</evidence>
<accession>A0A919MJG8</accession>
<dbReference type="InterPro" id="IPR035897">
    <property type="entry name" value="Toll_tir_struct_dom_sf"/>
</dbReference>
<dbReference type="Gene3D" id="3.40.50.10140">
    <property type="entry name" value="Toll/interleukin-1 receptor homology (TIR) domain"/>
    <property type="match status" value="1"/>
</dbReference>
<dbReference type="GO" id="GO:0007165">
    <property type="term" value="P:signal transduction"/>
    <property type="evidence" value="ECO:0007669"/>
    <property type="project" value="InterPro"/>
</dbReference>
<dbReference type="NCBIfam" id="NF040588">
    <property type="entry name" value="FxsC_Nterm"/>
    <property type="match status" value="1"/>
</dbReference>
<dbReference type="Proteomes" id="UP000598174">
    <property type="component" value="Unassembled WGS sequence"/>
</dbReference>
<gene>
    <name evidence="3" type="ORF">Afe05nite_19820</name>
</gene>
<feature type="region of interest" description="Disordered" evidence="1">
    <location>
        <begin position="201"/>
        <end position="237"/>
    </location>
</feature>
<name>A0A919MJG8_9ACTN</name>
<feature type="domain" description="TIR" evidence="2">
    <location>
        <begin position="10"/>
        <end position="120"/>
    </location>
</feature>
<evidence type="ECO:0000256" key="1">
    <source>
        <dbReference type="SAM" id="MobiDB-lite"/>
    </source>
</evidence>
<organism evidence="3 4">
    <name type="scientific">Paractinoplanes ferrugineus</name>
    <dbReference type="NCBI Taxonomy" id="113564"/>
    <lineage>
        <taxon>Bacteria</taxon>
        <taxon>Bacillati</taxon>
        <taxon>Actinomycetota</taxon>
        <taxon>Actinomycetes</taxon>
        <taxon>Micromonosporales</taxon>
        <taxon>Micromonosporaceae</taxon>
        <taxon>Paractinoplanes</taxon>
    </lineage>
</organism>
<dbReference type="InterPro" id="IPR047603">
    <property type="entry name" value="FxsC_N"/>
</dbReference>
<dbReference type="EMBL" id="BOMM01000014">
    <property type="protein sequence ID" value="GIE10142.1"/>
    <property type="molecule type" value="Genomic_DNA"/>
</dbReference>
<evidence type="ECO:0000259" key="2">
    <source>
        <dbReference type="Pfam" id="PF13676"/>
    </source>
</evidence>
<comment type="caution">
    <text evidence="3">The sequence shown here is derived from an EMBL/GenBank/DDBJ whole genome shotgun (WGS) entry which is preliminary data.</text>
</comment>
<dbReference type="SUPFAM" id="SSF52200">
    <property type="entry name" value="Toll/Interleukin receptor TIR domain"/>
    <property type="match status" value="1"/>
</dbReference>
<sequence>MGSSVTPPLFFISYAHDPFGDDDQHVDRFYRDLNHDVLMFAGSRDETAGFCDASLRLGQRWSRTLVDNLSTAQVFIPILSPKYFQSEACGKEWSVFASRLDEDARPESQDSSIIPLLWIPMTVPAIAQPYQFKETSFGAKYEEVKLRALIREGRHGDDYKSFVQKLAQRVFQHATAVPVAATAARPGFDEILSAFTSMPAPRPSAGNGAAKVRHSNRRSSSLVDRPILNANLPEDPR</sequence>
<reference evidence="3" key="1">
    <citation type="submission" date="2021-01" db="EMBL/GenBank/DDBJ databases">
        <title>Whole genome shotgun sequence of Actinoplanes ferrugineus NBRC 15555.</title>
        <authorList>
            <person name="Komaki H."/>
            <person name="Tamura T."/>
        </authorList>
    </citation>
    <scope>NUCLEOTIDE SEQUENCE</scope>
    <source>
        <strain evidence="3">NBRC 15555</strain>
    </source>
</reference>